<dbReference type="InParanoid" id="A0A1Y2M980"/>
<dbReference type="Pfam" id="PF24883">
    <property type="entry name" value="NPHP3_N"/>
    <property type="match status" value="1"/>
</dbReference>
<organism evidence="3 4">
    <name type="scientific">Epicoccum nigrum</name>
    <name type="common">Soil fungus</name>
    <name type="synonym">Epicoccum purpurascens</name>
    <dbReference type="NCBI Taxonomy" id="105696"/>
    <lineage>
        <taxon>Eukaryota</taxon>
        <taxon>Fungi</taxon>
        <taxon>Dikarya</taxon>
        <taxon>Ascomycota</taxon>
        <taxon>Pezizomycotina</taxon>
        <taxon>Dothideomycetes</taxon>
        <taxon>Pleosporomycetidae</taxon>
        <taxon>Pleosporales</taxon>
        <taxon>Pleosporineae</taxon>
        <taxon>Didymellaceae</taxon>
        <taxon>Epicoccum</taxon>
    </lineage>
</organism>
<evidence type="ECO:0000313" key="4">
    <source>
        <dbReference type="Proteomes" id="UP000193240"/>
    </source>
</evidence>
<dbReference type="SUPFAM" id="SSF52540">
    <property type="entry name" value="P-loop containing nucleoside triphosphate hydrolases"/>
    <property type="match status" value="1"/>
</dbReference>
<dbReference type="InterPro" id="IPR056884">
    <property type="entry name" value="NPHP3-like_N"/>
</dbReference>
<evidence type="ECO:0000256" key="1">
    <source>
        <dbReference type="ARBA" id="ARBA00022737"/>
    </source>
</evidence>
<feature type="domain" description="Nephrocystin 3-like N-terminal" evidence="2">
    <location>
        <begin position="57"/>
        <end position="193"/>
    </location>
</feature>
<reference evidence="3 4" key="1">
    <citation type="journal article" date="2017" name="Genome Announc.">
        <title>Genome sequence of the saprophytic ascomycete Epicoccum nigrum ICMP 19927 strain isolated from New Zealand.</title>
        <authorList>
            <person name="Fokin M."/>
            <person name="Fleetwood D."/>
            <person name="Weir B.S."/>
            <person name="Villas-Boas S.G."/>
        </authorList>
    </citation>
    <scope>NUCLEOTIDE SEQUENCE [LARGE SCALE GENOMIC DNA]</scope>
    <source>
        <strain evidence="3 4">ICMP 19927</strain>
    </source>
</reference>
<proteinExistence type="predicted"/>
<dbReference type="PANTHER" id="PTHR10039:SF15">
    <property type="entry name" value="NACHT DOMAIN-CONTAINING PROTEIN"/>
    <property type="match status" value="1"/>
</dbReference>
<keyword evidence="4" id="KW-1185">Reference proteome</keyword>
<gene>
    <name evidence="3" type="ORF">B5807_02205</name>
</gene>
<dbReference type="AlphaFoldDB" id="A0A1Y2M980"/>
<dbReference type="Gene3D" id="3.40.50.300">
    <property type="entry name" value="P-loop containing nucleotide triphosphate hydrolases"/>
    <property type="match status" value="1"/>
</dbReference>
<accession>A0A1Y2M980</accession>
<dbReference type="InterPro" id="IPR027417">
    <property type="entry name" value="P-loop_NTPase"/>
</dbReference>
<dbReference type="STRING" id="105696.A0A1Y2M980"/>
<dbReference type="OMA" id="KIIDANH"/>
<dbReference type="EMBL" id="KZ107839">
    <property type="protein sequence ID" value="OSS52561.1"/>
    <property type="molecule type" value="Genomic_DNA"/>
</dbReference>
<protein>
    <recommendedName>
        <fullName evidence="2">Nephrocystin 3-like N-terminal domain-containing protein</fullName>
    </recommendedName>
</protein>
<evidence type="ECO:0000313" key="3">
    <source>
        <dbReference type="EMBL" id="OSS52561.1"/>
    </source>
</evidence>
<dbReference type="PANTHER" id="PTHR10039">
    <property type="entry name" value="AMELOGENIN"/>
    <property type="match status" value="1"/>
</dbReference>
<name>A0A1Y2M980_EPING</name>
<dbReference type="Proteomes" id="UP000193240">
    <property type="component" value="Unassembled WGS sequence"/>
</dbReference>
<keyword evidence="1" id="KW-0677">Repeat</keyword>
<sequence>MAASSTGWGDAFVIERSDILAYNDANIIPQERDVTARLRTWLHPTDFYGDGSEYRKHQTSHLPGAPGSGKSVLAASFIHEKLYEQALVLYFFFRQIVEANHKPQAALQDWLAQALVYSPPLQLQLRTYMASTEQEAKKEALSQPRELDSVSTIDLWQHLRAALSHLDRAYIVVDALDEMHQSPETDDFMRQLLDLAS</sequence>
<evidence type="ECO:0000259" key="2">
    <source>
        <dbReference type="Pfam" id="PF24883"/>
    </source>
</evidence>